<organism evidence="5 6">
    <name type="scientific">Leptolyngbya boryana NIES-2135</name>
    <dbReference type="NCBI Taxonomy" id="1973484"/>
    <lineage>
        <taxon>Bacteria</taxon>
        <taxon>Bacillati</taxon>
        <taxon>Cyanobacteriota</taxon>
        <taxon>Cyanophyceae</taxon>
        <taxon>Leptolyngbyales</taxon>
        <taxon>Leptolyngbyaceae</taxon>
        <taxon>Leptolyngbya group</taxon>
        <taxon>Leptolyngbya</taxon>
    </lineage>
</organism>
<dbReference type="Pfam" id="PF00072">
    <property type="entry name" value="Response_reg"/>
    <property type="match status" value="1"/>
</dbReference>
<dbReference type="AlphaFoldDB" id="A0A1Z4JK01"/>
<evidence type="ECO:0000256" key="3">
    <source>
        <dbReference type="SAM" id="MobiDB-lite"/>
    </source>
</evidence>
<protein>
    <submittedName>
        <fullName evidence="5">Complementary adaptation response regulator homolog</fullName>
    </submittedName>
</protein>
<evidence type="ECO:0000259" key="4">
    <source>
        <dbReference type="PROSITE" id="PS50110"/>
    </source>
</evidence>
<keyword evidence="6" id="KW-1185">Reference proteome</keyword>
<gene>
    <name evidence="5" type="ORF">NIES2135_39200</name>
</gene>
<dbReference type="Gene3D" id="3.40.50.2300">
    <property type="match status" value="1"/>
</dbReference>
<dbReference type="PROSITE" id="PS50110">
    <property type="entry name" value="RESPONSE_REGULATORY"/>
    <property type="match status" value="1"/>
</dbReference>
<evidence type="ECO:0000313" key="5">
    <source>
        <dbReference type="EMBL" id="BAY57056.1"/>
    </source>
</evidence>
<evidence type="ECO:0000256" key="2">
    <source>
        <dbReference type="PROSITE-ProRule" id="PRU00169"/>
    </source>
</evidence>
<dbReference type="InterPro" id="IPR011006">
    <property type="entry name" value="CheY-like_superfamily"/>
</dbReference>
<dbReference type="CDD" id="cd17552">
    <property type="entry name" value="REC_RR468-like"/>
    <property type="match status" value="1"/>
</dbReference>
<sequence>MEKQSCNPADLMDQATETRQPNACGHETRPRTILIIDDEEAIQMVIRFGLQMTASWTVLTADSGLTGVQIAQAEQPDAILLDYMMPKMDGMATLKALQSCSETNRIPVIFLTAKVQSLEEQLQTLGISGVITKPFNALDLSKQIAKILEWIE</sequence>
<dbReference type="PANTHER" id="PTHR44591:SF22">
    <property type="entry name" value="CHEY SUBFAMILY"/>
    <property type="match status" value="1"/>
</dbReference>
<accession>A0A1Z4JK01</accession>
<feature type="domain" description="Response regulatory" evidence="4">
    <location>
        <begin position="32"/>
        <end position="148"/>
    </location>
</feature>
<reference evidence="5 6" key="1">
    <citation type="submission" date="2017-06" db="EMBL/GenBank/DDBJ databases">
        <title>Genome sequencing of cyanobaciteial culture collection at National Institute for Environmental Studies (NIES).</title>
        <authorList>
            <person name="Hirose Y."/>
            <person name="Shimura Y."/>
            <person name="Fujisawa T."/>
            <person name="Nakamura Y."/>
            <person name="Kawachi M."/>
        </authorList>
    </citation>
    <scope>NUCLEOTIDE SEQUENCE [LARGE SCALE GENOMIC DNA]</scope>
    <source>
        <strain evidence="5 6">NIES-2135</strain>
    </source>
</reference>
<dbReference type="SMART" id="SM00448">
    <property type="entry name" value="REC"/>
    <property type="match status" value="1"/>
</dbReference>
<dbReference type="PANTHER" id="PTHR44591">
    <property type="entry name" value="STRESS RESPONSE REGULATOR PROTEIN 1"/>
    <property type="match status" value="1"/>
</dbReference>
<evidence type="ECO:0000256" key="1">
    <source>
        <dbReference type="ARBA" id="ARBA00022553"/>
    </source>
</evidence>
<name>A0A1Z4JK01_LEPBY</name>
<proteinExistence type="predicted"/>
<dbReference type="InterPro" id="IPR001789">
    <property type="entry name" value="Sig_transdc_resp-reg_receiver"/>
</dbReference>
<dbReference type="EMBL" id="AP018203">
    <property type="protein sequence ID" value="BAY57056.1"/>
    <property type="molecule type" value="Genomic_DNA"/>
</dbReference>
<feature type="modified residue" description="4-aspartylphosphate" evidence="2">
    <location>
        <position position="82"/>
    </location>
</feature>
<dbReference type="GO" id="GO:0000160">
    <property type="term" value="P:phosphorelay signal transduction system"/>
    <property type="evidence" value="ECO:0007669"/>
    <property type="project" value="InterPro"/>
</dbReference>
<dbReference type="SUPFAM" id="SSF52172">
    <property type="entry name" value="CheY-like"/>
    <property type="match status" value="1"/>
</dbReference>
<dbReference type="InterPro" id="IPR050595">
    <property type="entry name" value="Bact_response_regulator"/>
</dbReference>
<evidence type="ECO:0000313" key="6">
    <source>
        <dbReference type="Proteomes" id="UP000217895"/>
    </source>
</evidence>
<feature type="region of interest" description="Disordered" evidence="3">
    <location>
        <begin position="1"/>
        <end position="25"/>
    </location>
</feature>
<keyword evidence="1 2" id="KW-0597">Phosphoprotein</keyword>
<dbReference type="Proteomes" id="UP000217895">
    <property type="component" value="Chromosome"/>
</dbReference>